<dbReference type="EMBL" id="BLAL01000218">
    <property type="protein sequence ID" value="GES93000.1"/>
    <property type="molecule type" value="Genomic_DNA"/>
</dbReference>
<accession>A0A8H3LW30</accession>
<organism evidence="1 2">
    <name type="scientific">Rhizophagus clarus</name>
    <dbReference type="NCBI Taxonomy" id="94130"/>
    <lineage>
        <taxon>Eukaryota</taxon>
        <taxon>Fungi</taxon>
        <taxon>Fungi incertae sedis</taxon>
        <taxon>Mucoromycota</taxon>
        <taxon>Glomeromycotina</taxon>
        <taxon>Glomeromycetes</taxon>
        <taxon>Glomerales</taxon>
        <taxon>Glomeraceae</taxon>
        <taxon>Rhizophagus</taxon>
    </lineage>
</organism>
<evidence type="ECO:0000313" key="2">
    <source>
        <dbReference type="Proteomes" id="UP000615446"/>
    </source>
</evidence>
<proteinExistence type="predicted"/>
<reference evidence="1" key="1">
    <citation type="submission" date="2019-10" db="EMBL/GenBank/DDBJ databases">
        <title>Conservation and host-specific expression of non-tandemly repeated heterogenous ribosome RNA gene in arbuscular mycorrhizal fungi.</title>
        <authorList>
            <person name="Maeda T."/>
            <person name="Kobayashi Y."/>
            <person name="Nakagawa T."/>
            <person name="Ezawa T."/>
            <person name="Yamaguchi K."/>
            <person name="Bino T."/>
            <person name="Nishimoto Y."/>
            <person name="Shigenobu S."/>
            <person name="Kawaguchi M."/>
        </authorList>
    </citation>
    <scope>NUCLEOTIDE SEQUENCE</scope>
    <source>
        <strain evidence="1">HR1</strain>
    </source>
</reference>
<name>A0A8H3LW30_9GLOM</name>
<comment type="caution">
    <text evidence="1">The sequence shown here is derived from an EMBL/GenBank/DDBJ whole genome shotgun (WGS) entry which is preliminary data.</text>
</comment>
<protein>
    <submittedName>
        <fullName evidence="1">Uncharacterized protein</fullName>
    </submittedName>
</protein>
<gene>
    <name evidence="1" type="ORF">RCL2_001976200</name>
</gene>
<sequence length="151" mass="17303">MSQSRDLSEEFSLYTKYTERYIIDMRLNCYILGSSVNGTVNIDIEEPTEVDNVNISIKNLTFEHIKKLIMTRLSFLDGTLLLYNSSDLGSDSDSTNEGVNLNNRDISLRFDIINILIKEFINKKVILIRASPFAGKTSLTQFLEHTLMRLN</sequence>
<dbReference type="Proteomes" id="UP000615446">
    <property type="component" value="Unassembled WGS sequence"/>
</dbReference>
<dbReference type="AlphaFoldDB" id="A0A8H3LW30"/>
<evidence type="ECO:0000313" key="1">
    <source>
        <dbReference type="EMBL" id="GES93000.1"/>
    </source>
</evidence>